<keyword evidence="6" id="KW-0418">Kinase</keyword>
<comment type="catalytic activity">
    <reaction evidence="1">
        <text>ATP + protein L-histidine = ADP + protein N-phospho-L-histidine.</text>
        <dbReference type="EC" id="2.7.13.3"/>
    </reaction>
</comment>
<dbReference type="InterPro" id="IPR036890">
    <property type="entry name" value="HATPase_C_sf"/>
</dbReference>
<keyword evidence="8" id="KW-0802">TPR repeat</keyword>
<dbReference type="EC" id="2.7.13.3" evidence="2"/>
<evidence type="ECO:0000256" key="10">
    <source>
        <dbReference type="SAM" id="Phobius"/>
    </source>
</evidence>
<dbReference type="GO" id="GO:0004673">
    <property type="term" value="F:protein histidine kinase activity"/>
    <property type="evidence" value="ECO:0007669"/>
    <property type="project" value="UniProtKB-EC"/>
</dbReference>
<keyword evidence="3" id="KW-0597">Phosphoprotein</keyword>
<evidence type="ECO:0000256" key="3">
    <source>
        <dbReference type="ARBA" id="ARBA00022553"/>
    </source>
</evidence>
<dbReference type="PANTHER" id="PTHR41523">
    <property type="entry name" value="TWO-COMPONENT SYSTEM SENSOR PROTEIN"/>
    <property type="match status" value="1"/>
</dbReference>
<sequence>MSSDKKQILSERNVIKTYLENGAVFLYKPDSFKEDMDKAKANFDKAFNRSIQIKDQDLIYRCIFYYGELLFEQNKYPEGVRNLEKAATYYHKNKKFEEEAEVWKVMGGRLFWKSPRSNTTIEDAIKSFEKAERLYKILGLNEKYAYVLKNIGDAHLNLGKLELAEKELLQVLKIYKKINYKNLHYTYDLLADTQRLKGDLGKHLYYSLLCVKSMEETADFRAAPIFYEQLALAYKDLGHHEISIDFLKKSVFLLKSEKKIDYGNLYEATDLLARELIEIKKPHQALDLVERTISEFPPKKNADKASVLSSLAFCYDKNNKTDAAEYNYLKMIELYENKVPSFYLINLSQAYFETGMFYKKHKKLDKAKSYFHKSLHFPKGIVELNQIKEVNLYLFKIDSAQGNYVSAIQYFQRYKALNDSIFNEKKNRQIEELQILYSLEKKEKELAGLKLDMVQEKGKTNQAVNMIKWGSGLVIALLMSLFVFWKSYKSKQKNNRLLQSQKNEIDLKNNALQKLVFEKESLMKEIHHRVKNNLQIVMSLLRSQSSNLTNEEAFEAIQKSQHRLYAISLLHQKLYMTDIVREIEMKNYIDDLLENFVDTFGLYGRIDFSVDIDRVYLHETQAISVGLILNEAVTNAIKYAFPEQSKGTITIMMKANCLKTILEISDNGIGLSVDFDIDTASTLGTTLIKGLAEQLDGDVSFVNTNGLTVRVAFSKGIITTQ</sequence>
<keyword evidence="5" id="KW-0547">Nucleotide-binding</keyword>
<keyword evidence="10" id="KW-0472">Membrane</keyword>
<accession>A0A9X1KUJ1</accession>
<dbReference type="RefSeq" id="WP_223710853.1">
    <property type="nucleotide sequence ID" value="NZ_JAINUY010000009.1"/>
</dbReference>
<protein>
    <recommendedName>
        <fullName evidence="2">histidine kinase</fullName>
        <ecNumber evidence="2">2.7.13.3</ecNumber>
    </recommendedName>
</protein>
<dbReference type="InterPro" id="IPR011495">
    <property type="entry name" value="Sig_transdc_His_kin_sub2_dim/P"/>
</dbReference>
<dbReference type="Gene3D" id="3.30.565.10">
    <property type="entry name" value="Histidine kinase-like ATPase, C-terminal domain"/>
    <property type="match status" value="1"/>
</dbReference>
<dbReference type="Pfam" id="PF13181">
    <property type="entry name" value="TPR_8"/>
    <property type="match status" value="1"/>
</dbReference>
<organism evidence="12 13">
    <name type="scientific">Flavobacterium potami</name>
    <dbReference type="NCBI Taxonomy" id="2872310"/>
    <lineage>
        <taxon>Bacteria</taxon>
        <taxon>Pseudomonadati</taxon>
        <taxon>Bacteroidota</taxon>
        <taxon>Flavobacteriia</taxon>
        <taxon>Flavobacteriales</taxon>
        <taxon>Flavobacteriaceae</taxon>
        <taxon>Flavobacterium</taxon>
    </lineage>
</organism>
<evidence type="ECO:0000256" key="5">
    <source>
        <dbReference type="ARBA" id="ARBA00022741"/>
    </source>
</evidence>
<feature type="repeat" description="TPR" evidence="8">
    <location>
        <begin position="348"/>
        <end position="381"/>
    </location>
</feature>
<evidence type="ECO:0000259" key="11">
    <source>
        <dbReference type="SMART" id="SM00387"/>
    </source>
</evidence>
<dbReference type="Gene3D" id="3.30.450.20">
    <property type="entry name" value="PAS domain"/>
    <property type="match status" value="1"/>
</dbReference>
<dbReference type="SMART" id="SM00028">
    <property type="entry name" value="TPR"/>
    <property type="match status" value="5"/>
</dbReference>
<keyword evidence="13" id="KW-1185">Reference proteome</keyword>
<dbReference type="SMART" id="SM00387">
    <property type="entry name" value="HATPase_c"/>
    <property type="match status" value="1"/>
</dbReference>
<dbReference type="Pfam" id="PF02518">
    <property type="entry name" value="HATPase_c"/>
    <property type="match status" value="1"/>
</dbReference>
<gene>
    <name evidence="12" type="ORF">K6T82_22205</name>
</gene>
<keyword evidence="4" id="KW-0808">Transferase</keyword>
<keyword evidence="10" id="KW-0812">Transmembrane</keyword>
<evidence type="ECO:0000256" key="9">
    <source>
        <dbReference type="SAM" id="Coils"/>
    </source>
</evidence>
<feature type="coiled-coil region" evidence="9">
    <location>
        <begin position="423"/>
        <end position="459"/>
    </location>
</feature>
<evidence type="ECO:0000256" key="4">
    <source>
        <dbReference type="ARBA" id="ARBA00022679"/>
    </source>
</evidence>
<evidence type="ECO:0000313" key="13">
    <source>
        <dbReference type="Proteomes" id="UP001139366"/>
    </source>
</evidence>
<proteinExistence type="predicted"/>
<dbReference type="InterPro" id="IPR003594">
    <property type="entry name" value="HATPase_dom"/>
</dbReference>
<dbReference type="SUPFAM" id="SSF48452">
    <property type="entry name" value="TPR-like"/>
    <property type="match status" value="3"/>
</dbReference>
<dbReference type="InterPro" id="IPR019734">
    <property type="entry name" value="TPR_rpt"/>
</dbReference>
<dbReference type="Proteomes" id="UP001139366">
    <property type="component" value="Unassembled WGS sequence"/>
</dbReference>
<feature type="transmembrane region" description="Helical" evidence="10">
    <location>
        <begin position="466"/>
        <end position="485"/>
    </location>
</feature>
<dbReference type="PANTHER" id="PTHR41523:SF8">
    <property type="entry name" value="ETHYLENE RESPONSE SENSOR PROTEIN"/>
    <property type="match status" value="1"/>
</dbReference>
<evidence type="ECO:0000313" key="12">
    <source>
        <dbReference type="EMBL" id="MBZ4037491.1"/>
    </source>
</evidence>
<keyword evidence="9" id="KW-0175">Coiled coil</keyword>
<dbReference type="InterPro" id="IPR011990">
    <property type="entry name" value="TPR-like_helical_dom_sf"/>
</dbReference>
<dbReference type="GO" id="GO:0005524">
    <property type="term" value="F:ATP binding"/>
    <property type="evidence" value="ECO:0007669"/>
    <property type="project" value="UniProtKB-KW"/>
</dbReference>
<comment type="caution">
    <text evidence="12">The sequence shown here is derived from an EMBL/GenBank/DDBJ whole genome shotgun (WGS) entry which is preliminary data.</text>
</comment>
<dbReference type="SUPFAM" id="SSF55874">
    <property type="entry name" value="ATPase domain of HSP90 chaperone/DNA topoisomerase II/histidine kinase"/>
    <property type="match status" value="1"/>
</dbReference>
<evidence type="ECO:0000256" key="6">
    <source>
        <dbReference type="ARBA" id="ARBA00022777"/>
    </source>
</evidence>
<evidence type="ECO:0000256" key="7">
    <source>
        <dbReference type="ARBA" id="ARBA00022840"/>
    </source>
</evidence>
<evidence type="ECO:0000256" key="2">
    <source>
        <dbReference type="ARBA" id="ARBA00012438"/>
    </source>
</evidence>
<dbReference type="AlphaFoldDB" id="A0A9X1KUJ1"/>
<evidence type="ECO:0000256" key="8">
    <source>
        <dbReference type="PROSITE-ProRule" id="PRU00339"/>
    </source>
</evidence>
<dbReference type="PROSITE" id="PS50005">
    <property type="entry name" value="TPR"/>
    <property type="match status" value="1"/>
</dbReference>
<keyword evidence="10" id="KW-1133">Transmembrane helix</keyword>
<dbReference type="EMBL" id="JAINUY010000009">
    <property type="protein sequence ID" value="MBZ4037491.1"/>
    <property type="molecule type" value="Genomic_DNA"/>
</dbReference>
<reference evidence="12 13" key="1">
    <citation type="journal article" date="2023" name="Antonie Van Leeuwenhoek">
        <title>Flavobacterium potami sp. nov., a multi-metal resistance genes harbouring bacterium isolated from shallow river silt.</title>
        <authorList>
            <person name="Li S."/>
            <person name="Mao S."/>
            <person name="Mu W."/>
            <person name="Guo B."/>
            <person name="Li C."/>
            <person name="Zhu Q."/>
            <person name="Hou X."/>
            <person name="Zhao Y."/>
            <person name="Wei S."/>
            <person name="Liu H."/>
            <person name="Liu A."/>
        </authorList>
    </citation>
    <scope>NUCLEOTIDE SEQUENCE [LARGE SCALE GENOMIC DNA]</scope>
    <source>
        <strain evidence="12 13">17A</strain>
    </source>
</reference>
<dbReference type="Gene3D" id="1.25.40.10">
    <property type="entry name" value="Tetratricopeptide repeat domain"/>
    <property type="match status" value="3"/>
</dbReference>
<dbReference type="Pfam" id="PF07568">
    <property type="entry name" value="HisKA_2"/>
    <property type="match status" value="1"/>
</dbReference>
<feature type="domain" description="Histidine kinase/HSP90-like ATPase" evidence="11">
    <location>
        <begin position="620"/>
        <end position="717"/>
    </location>
</feature>
<evidence type="ECO:0000256" key="1">
    <source>
        <dbReference type="ARBA" id="ARBA00000085"/>
    </source>
</evidence>
<keyword evidence="7" id="KW-0067">ATP-binding</keyword>
<name>A0A9X1KUJ1_9FLAO</name>